<evidence type="ECO:0000256" key="4">
    <source>
        <dbReference type="ARBA" id="ARBA00022827"/>
    </source>
</evidence>
<feature type="region of interest" description="Disordered" evidence="6">
    <location>
        <begin position="1"/>
        <end position="22"/>
    </location>
</feature>
<protein>
    <submittedName>
        <fullName evidence="9">Choline dehydrogenase</fullName>
        <ecNumber evidence="9">1.1.99.1</ecNumber>
    </submittedName>
</protein>
<dbReference type="PROSITE" id="PS00624">
    <property type="entry name" value="GMC_OXRED_2"/>
    <property type="match status" value="1"/>
</dbReference>
<accession>A0ABU1JQN0</accession>
<reference evidence="9 10" key="1">
    <citation type="submission" date="2023-07" db="EMBL/GenBank/DDBJ databases">
        <title>Sorghum-associated microbial communities from plants grown in Nebraska, USA.</title>
        <authorList>
            <person name="Schachtman D."/>
        </authorList>
    </citation>
    <scope>NUCLEOTIDE SEQUENCE [LARGE SCALE GENOMIC DNA]</scope>
    <source>
        <strain evidence="9 10">584</strain>
    </source>
</reference>
<proteinExistence type="inferred from homology"/>
<dbReference type="RefSeq" id="WP_309795772.1">
    <property type="nucleotide sequence ID" value="NZ_JAVDPW010000006.1"/>
</dbReference>
<dbReference type="SUPFAM" id="SSF54373">
    <property type="entry name" value="FAD-linked reductases, C-terminal domain"/>
    <property type="match status" value="1"/>
</dbReference>
<comment type="caution">
    <text evidence="9">The sequence shown here is derived from an EMBL/GenBank/DDBJ whole genome shotgun (WGS) entry which is preliminary data.</text>
</comment>
<dbReference type="PROSITE" id="PS00623">
    <property type="entry name" value="GMC_OXRED_1"/>
    <property type="match status" value="1"/>
</dbReference>
<dbReference type="InterPro" id="IPR012132">
    <property type="entry name" value="GMC_OxRdtase"/>
</dbReference>
<keyword evidence="3 5" id="KW-0285">Flavoprotein</keyword>
<dbReference type="Pfam" id="PF05199">
    <property type="entry name" value="GMC_oxred_C"/>
    <property type="match status" value="1"/>
</dbReference>
<keyword evidence="9" id="KW-0560">Oxidoreductase</keyword>
<dbReference type="PANTHER" id="PTHR11552">
    <property type="entry name" value="GLUCOSE-METHANOL-CHOLINE GMC OXIDOREDUCTASE"/>
    <property type="match status" value="1"/>
</dbReference>
<feature type="compositionally biased region" description="Low complexity" evidence="6">
    <location>
        <begin position="1"/>
        <end position="10"/>
    </location>
</feature>
<dbReference type="GO" id="GO:0008812">
    <property type="term" value="F:choline dehydrogenase activity"/>
    <property type="evidence" value="ECO:0007669"/>
    <property type="project" value="UniProtKB-EC"/>
</dbReference>
<dbReference type="Proteomes" id="UP001262410">
    <property type="component" value="Unassembled WGS sequence"/>
</dbReference>
<dbReference type="Pfam" id="PF00732">
    <property type="entry name" value="GMC_oxred_N"/>
    <property type="match status" value="1"/>
</dbReference>
<evidence type="ECO:0000256" key="1">
    <source>
        <dbReference type="ARBA" id="ARBA00001974"/>
    </source>
</evidence>
<dbReference type="InterPro" id="IPR036188">
    <property type="entry name" value="FAD/NAD-bd_sf"/>
</dbReference>
<dbReference type="Gene3D" id="3.50.50.60">
    <property type="entry name" value="FAD/NAD(P)-binding domain"/>
    <property type="match status" value="1"/>
</dbReference>
<dbReference type="InterPro" id="IPR000172">
    <property type="entry name" value="GMC_OxRdtase_N"/>
</dbReference>
<evidence type="ECO:0000313" key="10">
    <source>
        <dbReference type="Proteomes" id="UP001262410"/>
    </source>
</evidence>
<evidence type="ECO:0000256" key="2">
    <source>
        <dbReference type="ARBA" id="ARBA00010790"/>
    </source>
</evidence>
<evidence type="ECO:0000259" key="7">
    <source>
        <dbReference type="PROSITE" id="PS00623"/>
    </source>
</evidence>
<evidence type="ECO:0000313" key="9">
    <source>
        <dbReference type="EMBL" id="MDR6290935.1"/>
    </source>
</evidence>
<feature type="domain" description="Glucose-methanol-choline oxidoreductase N-terminal" evidence="8">
    <location>
        <begin position="277"/>
        <end position="291"/>
    </location>
</feature>
<gene>
    <name evidence="9" type="ORF">E9232_003461</name>
</gene>
<evidence type="ECO:0000256" key="6">
    <source>
        <dbReference type="SAM" id="MobiDB-lite"/>
    </source>
</evidence>
<dbReference type="EMBL" id="JAVDPW010000006">
    <property type="protein sequence ID" value="MDR6290935.1"/>
    <property type="molecule type" value="Genomic_DNA"/>
</dbReference>
<organism evidence="9 10">
    <name type="scientific">Inquilinus ginsengisoli</name>
    <dbReference type="NCBI Taxonomy" id="363840"/>
    <lineage>
        <taxon>Bacteria</taxon>
        <taxon>Pseudomonadati</taxon>
        <taxon>Pseudomonadota</taxon>
        <taxon>Alphaproteobacteria</taxon>
        <taxon>Rhodospirillales</taxon>
        <taxon>Rhodospirillaceae</taxon>
        <taxon>Inquilinus</taxon>
    </lineage>
</organism>
<dbReference type="PANTHER" id="PTHR11552:SF147">
    <property type="entry name" value="CHOLINE DEHYDROGENASE, MITOCHONDRIAL"/>
    <property type="match status" value="1"/>
</dbReference>
<keyword evidence="4 5" id="KW-0274">FAD</keyword>
<comment type="similarity">
    <text evidence="2 5">Belongs to the GMC oxidoreductase family.</text>
</comment>
<evidence type="ECO:0000256" key="5">
    <source>
        <dbReference type="RuleBase" id="RU003968"/>
    </source>
</evidence>
<name>A0ABU1JQN0_9PROT</name>
<keyword evidence="10" id="KW-1185">Reference proteome</keyword>
<dbReference type="EC" id="1.1.99.1" evidence="9"/>
<sequence length="531" mass="57503">MSDDLAAPAPADRPAPTTSPKPRYDFIVCGSGSSGSVVARRLAENPAASVLLLEAGGSDDVPSVMDARSWPLLRHSEQNWLFRATPNPQLNGRSIPMAMGKVLGGGSSINVMTWARGHRHDWDHFAAEAGDDGWSYQSVLQIYRRIEDWHGAPDPDRRSTGGALFVQPAPDPHPLAGAMLEAFAAAGVPTFDDLNGVMMEGDGGAAISNVCIRDGRRQSVYRAYVHPYRDRPNLTVLTGALVTRLTFAGRAVTGVEVLREDGLHRIEATREVVLSLGAIHTPKLLMQSGIGDEAELARFGIPVLQHLPGVGRNLQDHFMAPCVWEAREPVEGRNNLGEATAIWKSDAALHTPDLQTFMVERPYASPDVAPDGLPPHAWSLTTAVLRPASRGRLRLTGADPRDPIEIDVNFLGDPADRRTLKTCVEFCRDIGNSAALRPFAKRELLTGPVDGAGLEQFMRNATVSHSHQSCTAAMGRDTLSVVDHRLRVYGIDRLRIADASILPRVTTGNTMAPCVVIGERVAEMLKIDHGL</sequence>
<evidence type="ECO:0000256" key="3">
    <source>
        <dbReference type="ARBA" id="ARBA00022630"/>
    </source>
</evidence>
<dbReference type="Gene3D" id="3.30.560.10">
    <property type="entry name" value="Glucose Oxidase, domain 3"/>
    <property type="match status" value="1"/>
</dbReference>
<comment type="cofactor">
    <cofactor evidence="1">
        <name>FAD</name>
        <dbReference type="ChEBI" id="CHEBI:57692"/>
    </cofactor>
</comment>
<dbReference type="InterPro" id="IPR007867">
    <property type="entry name" value="GMC_OxRtase_C"/>
</dbReference>
<feature type="domain" description="Glucose-methanol-choline oxidoreductase N-terminal" evidence="7">
    <location>
        <begin position="100"/>
        <end position="123"/>
    </location>
</feature>
<dbReference type="SUPFAM" id="SSF51905">
    <property type="entry name" value="FAD/NAD(P)-binding domain"/>
    <property type="match status" value="1"/>
</dbReference>
<dbReference type="PIRSF" id="PIRSF000137">
    <property type="entry name" value="Alcohol_oxidase"/>
    <property type="match status" value="1"/>
</dbReference>
<evidence type="ECO:0000259" key="8">
    <source>
        <dbReference type="PROSITE" id="PS00624"/>
    </source>
</evidence>